<gene>
    <name evidence="2" type="ORF">PN36_31215</name>
</gene>
<dbReference type="Gene3D" id="1.10.10.10">
    <property type="entry name" value="Winged helix-like DNA-binding domain superfamily/Winged helix DNA-binding domain"/>
    <property type="match status" value="1"/>
</dbReference>
<dbReference type="AlphaFoldDB" id="A0A0A6PAI4"/>
<evidence type="ECO:0000313" key="3">
    <source>
        <dbReference type="Proteomes" id="UP000030428"/>
    </source>
</evidence>
<organism evidence="2 3">
    <name type="scientific">Candidatus Thiomargarita nelsonii</name>
    <dbReference type="NCBI Taxonomy" id="1003181"/>
    <lineage>
        <taxon>Bacteria</taxon>
        <taxon>Pseudomonadati</taxon>
        <taxon>Pseudomonadota</taxon>
        <taxon>Gammaproteobacteria</taxon>
        <taxon>Thiotrichales</taxon>
        <taxon>Thiotrichaceae</taxon>
        <taxon>Thiomargarita</taxon>
    </lineage>
</organism>
<protein>
    <submittedName>
        <fullName evidence="2">Transcriptional regulator</fullName>
    </submittedName>
</protein>
<dbReference type="Gene3D" id="3.30.565.60">
    <property type="match status" value="1"/>
</dbReference>
<keyword evidence="3" id="KW-1185">Reference proteome</keyword>
<dbReference type="InterPro" id="IPR038461">
    <property type="entry name" value="Schlafen_AlbA_2_dom_sf"/>
</dbReference>
<sequence>MPEKQDLEWKTSWRDEYLKWICGFANAKGGIIYLGKDDNGNIVGLDDYKRLMDDIPNKIQNHLGILCEINLHESAGKYYIEIDVKPYDVPISYQGKYHYRSGSTKQELKGSVLNEFLLKKAGKTWDDVIEPNATYTDIDENSINVFKQEAARTQRLPAIVNENDNTQIFENLRLLEDGKLKRAAVLLFGKEPCKFFINAYAKIGKFGNSDHDLQSQEIVEGNTFQLADQLIEILDKKYFIKTISYDGLHRVEMTPYPFEAIREALINAIIHRDYFGPPIQISIYNDKIIIWNVGELPESITIEDLKRKHASYPRNPRLADVFFKGGLIEAWGRGTLKIINECIQFGLPEPDIELMSGGIAVTIYKNFYCEEVLNKYDLNSRQFEALLRWRDKGFITTGVYKDYFNLSDRTALRDLTQLVDIKLVRKNGDKKSTKYLYKK</sequence>
<dbReference type="Proteomes" id="UP000030428">
    <property type="component" value="Unassembled WGS sequence"/>
</dbReference>
<dbReference type="PANTHER" id="PTHR30595">
    <property type="entry name" value="GLPR-RELATED TRANSCRIPTIONAL REPRESSOR"/>
    <property type="match status" value="1"/>
</dbReference>
<comment type="caution">
    <text evidence="2">The sequence shown here is derived from an EMBL/GenBank/DDBJ whole genome shotgun (WGS) entry which is preliminary data.</text>
</comment>
<dbReference type="InterPro" id="IPR007421">
    <property type="entry name" value="Schlafen_AlbA_2_dom"/>
</dbReference>
<evidence type="ECO:0000313" key="2">
    <source>
        <dbReference type="EMBL" id="KHD07259.1"/>
    </source>
</evidence>
<dbReference type="PANTHER" id="PTHR30595:SF6">
    <property type="entry name" value="SCHLAFEN ALBA-2 DOMAIN-CONTAINING PROTEIN"/>
    <property type="match status" value="1"/>
</dbReference>
<feature type="domain" description="Schlafen AlbA-2" evidence="1">
    <location>
        <begin position="3"/>
        <end position="108"/>
    </location>
</feature>
<reference evidence="2 3" key="1">
    <citation type="journal article" date="2016" name="Front. Microbiol.">
        <title>Single-Cell (Meta-)Genomics of a Dimorphic Candidatus Thiomargarita nelsonii Reveals Genomic Plasticity.</title>
        <authorList>
            <person name="Flood B.E."/>
            <person name="Fliss P."/>
            <person name="Jones D.S."/>
            <person name="Dick G.J."/>
            <person name="Jain S."/>
            <person name="Kaster A.K."/>
            <person name="Winkel M."/>
            <person name="Mussmann M."/>
            <person name="Bailey J."/>
        </authorList>
    </citation>
    <scope>NUCLEOTIDE SEQUENCE [LARGE SCALE GENOMIC DNA]</scope>
    <source>
        <strain evidence="2">Hydrate Ridge</strain>
    </source>
</reference>
<name>A0A0A6PAI4_9GAMM</name>
<accession>A0A0A6PAI4</accession>
<dbReference type="Gene3D" id="3.30.950.30">
    <property type="entry name" value="Schlafen, AAA domain"/>
    <property type="match status" value="1"/>
</dbReference>
<dbReference type="InterPro" id="IPR036388">
    <property type="entry name" value="WH-like_DNA-bd_sf"/>
</dbReference>
<proteinExistence type="predicted"/>
<dbReference type="Pfam" id="PF13749">
    <property type="entry name" value="HATPase_c_4"/>
    <property type="match status" value="1"/>
</dbReference>
<dbReference type="InterPro" id="IPR038475">
    <property type="entry name" value="RecG_C_sf"/>
</dbReference>
<evidence type="ECO:0000259" key="1">
    <source>
        <dbReference type="Pfam" id="PF04326"/>
    </source>
</evidence>
<dbReference type="EMBL" id="JSZA02000244">
    <property type="protein sequence ID" value="KHD07259.1"/>
    <property type="molecule type" value="Genomic_DNA"/>
</dbReference>
<dbReference type="Pfam" id="PF04326">
    <property type="entry name" value="SLFN_AlbA_2"/>
    <property type="match status" value="1"/>
</dbReference>